<feature type="domain" description="DUF3669" evidence="2">
    <location>
        <begin position="306"/>
        <end position="369"/>
    </location>
</feature>
<proteinExistence type="predicted"/>
<comment type="caution">
    <text evidence="3">The sequence shown here is derived from an EMBL/GenBank/DDBJ whole genome shotgun (WGS) entry which is preliminary data.</text>
</comment>
<dbReference type="PANTHER" id="PTHR40780">
    <property type="entry name" value="DUF3669 DOMAIN-CONTAINING PROTEIN"/>
    <property type="match status" value="1"/>
</dbReference>
<dbReference type="AlphaFoldDB" id="A0A175VZ21"/>
<keyword evidence="4" id="KW-1185">Reference proteome</keyword>
<dbReference type="PANTHER" id="PTHR40780:SF2">
    <property type="entry name" value="DUF3669 DOMAIN-CONTAINING PROTEIN"/>
    <property type="match status" value="1"/>
</dbReference>
<dbReference type="Proteomes" id="UP000078237">
    <property type="component" value="Unassembled WGS sequence"/>
</dbReference>
<evidence type="ECO:0000313" key="4">
    <source>
        <dbReference type="Proteomes" id="UP000078237"/>
    </source>
</evidence>
<evidence type="ECO:0000259" key="2">
    <source>
        <dbReference type="Pfam" id="PF12417"/>
    </source>
</evidence>
<dbReference type="OrthoDB" id="2993351at2759"/>
<accession>A0A175VZ21</accession>
<organism evidence="3 4">
    <name type="scientific">Madurella mycetomatis</name>
    <dbReference type="NCBI Taxonomy" id="100816"/>
    <lineage>
        <taxon>Eukaryota</taxon>
        <taxon>Fungi</taxon>
        <taxon>Dikarya</taxon>
        <taxon>Ascomycota</taxon>
        <taxon>Pezizomycotina</taxon>
        <taxon>Sordariomycetes</taxon>
        <taxon>Sordariomycetidae</taxon>
        <taxon>Sordariales</taxon>
        <taxon>Sordariales incertae sedis</taxon>
        <taxon>Madurella</taxon>
    </lineage>
</organism>
<dbReference type="EMBL" id="LCTW02000204">
    <property type="protein sequence ID" value="KXX76562.1"/>
    <property type="molecule type" value="Genomic_DNA"/>
</dbReference>
<feature type="region of interest" description="Disordered" evidence="1">
    <location>
        <begin position="394"/>
        <end position="413"/>
    </location>
</feature>
<protein>
    <recommendedName>
        <fullName evidence="2">DUF3669 domain-containing protein</fullName>
    </recommendedName>
</protein>
<dbReference type="Pfam" id="PF12417">
    <property type="entry name" value="DUF3669"/>
    <property type="match status" value="1"/>
</dbReference>
<dbReference type="STRING" id="100816.A0A175VZ21"/>
<name>A0A175VZ21_9PEZI</name>
<evidence type="ECO:0000256" key="1">
    <source>
        <dbReference type="SAM" id="MobiDB-lite"/>
    </source>
</evidence>
<dbReference type="VEuPathDB" id="FungiDB:MMYC01_206643"/>
<reference evidence="3 4" key="1">
    <citation type="journal article" date="2016" name="Genome Announc.">
        <title>Genome Sequence of Madurella mycetomatis mm55, Isolated from a Human Mycetoma Case in Sudan.</title>
        <authorList>
            <person name="Smit S."/>
            <person name="Derks M.F."/>
            <person name="Bervoets S."/>
            <person name="Fahal A."/>
            <person name="van Leeuwen W."/>
            <person name="van Belkum A."/>
            <person name="van de Sande W.W."/>
        </authorList>
    </citation>
    <scope>NUCLEOTIDE SEQUENCE [LARGE SCALE GENOMIC DNA]</scope>
    <source>
        <strain evidence="4">mm55</strain>
    </source>
</reference>
<dbReference type="InterPro" id="IPR022137">
    <property type="entry name" value="Znf_prot_DUF3669"/>
</dbReference>
<evidence type="ECO:0000313" key="3">
    <source>
        <dbReference type="EMBL" id="KXX76562.1"/>
    </source>
</evidence>
<sequence length="471" mass="53500">MNLSLPRVVLQNLTLEDRLESEASSDSPEKLLKRMLSVRSVVSTDLSFARRQQAAAGTKAMFREIGTASIGKVFEHPGTIFVYKLPITDQPQKLWNNYTKHMRVYRSFKSLPYTAFQVEIPRCFWYATPSTAAFWNDYLQRFPDLPQFPRLPRHALCMERIFPLPRAIRHALVDKYCPPQARQSMKENQSNKDCLIHPCLGRIKYGAGGHFFNLRNFKLHANEVKDLDLPVSELYVAMSHALAVLHWHTKVDGMDVEFVFGSSPAEDQMIRAEIDPARMESLLPQTSTYEETTHSHPDFTKQTIALWMIDFDDCNDISMDSSGVDRAVKAFLDTNFYCPRPSTGEEYIETLWKSFAESYIKHSDRILDEILHNPGLRTLPREFIRKTAAQLAARRQESRAATPATSSVARPHAPGVGVAEPLARIVEVESGRAVGWTSNGRSLKQVIGGFYVNAAQSPGHTSTVRVYMWFN</sequence>
<gene>
    <name evidence="3" type="ORF">MMYC01_206643</name>
</gene>